<dbReference type="Pfam" id="PF07540">
    <property type="entry name" value="NOC3p"/>
    <property type="match status" value="1"/>
</dbReference>
<reference evidence="9" key="1">
    <citation type="submission" date="2022-08" db="EMBL/GenBank/DDBJ databases">
        <authorList>
            <person name="Gutierrez-Valencia J."/>
        </authorList>
    </citation>
    <scope>NUCLEOTIDE SEQUENCE</scope>
</reference>
<evidence type="ECO:0000256" key="4">
    <source>
        <dbReference type="ARBA" id="ARBA00023242"/>
    </source>
</evidence>
<feature type="region of interest" description="Disordered" evidence="6">
    <location>
        <begin position="400"/>
        <end position="438"/>
    </location>
</feature>
<feature type="compositionally biased region" description="Basic residues" evidence="6">
    <location>
        <begin position="149"/>
        <end position="158"/>
    </location>
</feature>
<evidence type="ECO:0000259" key="7">
    <source>
        <dbReference type="Pfam" id="PF03914"/>
    </source>
</evidence>
<keyword evidence="4" id="KW-0539">Nucleus</keyword>
<dbReference type="EMBL" id="CAMGYJ010000010">
    <property type="protein sequence ID" value="CAI0555550.1"/>
    <property type="molecule type" value="Genomic_DNA"/>
</dbReference>
<dbReference type="InterPro" id="IPR016024">
    <property type="entry name" value="ARM-type_fold"/>
</dbReference>
<evidence type="ECO:0008006" key="11">
    <source>
        <dbReference type="Google" id="ProtNLM"/>
    </source>
</evidence>
<evidence type="ECO:0000256" key="3">
    <source>
        <dbReference type="ARBA" id="ARBA00023054"/>
    </source>
</evidence>
<comment type="subcellular location">
    <subcellularLocation>
        <location evidence="1 5">Nucleus</location>
        <location evidence="1 5">Nucleolus</location>
    </subcellularLocation>
</comment>
<dbReference type="Pfam" id="PF03914">
    <property type="entry name" value="CBF"/>
    <property type="match status" value="1"/>
</dbReference>
<sequence length="837" mass="93944">MGRKKPQKIALPPALPPEVPDEDVEVSDEDLEFVNENVDFAGFLSTLDTHTIDKHVNRVADAKKVGEDALEAAYEKRLQKNKKKKDTEEEDKRVEVERVDALPVKSLDGKLYYRTLSEKKAEGGELEDGAGDDQKDMGLVRLTKAEKRAKLKKSKKEAKRLDNEAGGEKGDEAPQAAVLAEIQKDLSAEEIFESKKQKLAELGLALQADPEANIKSLKEMIQLCKDPNPTIVKLSLLSLLAVYKSIIPGYRIRLPTEKELEMKVSKEVKKIRFYESTLLSTYKGYLQRLVTLEQDPKFQHVAVRCICALLDAAPHFNFWQSLLSAVVSSISSTDDVIRKVSCDTIKSLFMNEGKHGGEATIEAVRMIADRVKALNCQMHPDSIEVFMSLTFDEDLVKPDKVDEDKKKPKYNKNNKRKNAEEPAQVLQNDKKRSRKEMATKMREEVAADFKAAAFTPDFAEKKKMQSDTLSAVFETYFRVLKQTMHSTTTSSEVNGNSISAHDPHPLLSPCLNGLGKYSHLIDLDYIGDLMNYLKRLAGATNGLIISERLRCCIIAFRVMRSNLDALNVDLQGFFVQLYNLLLEYRPGRDHGEVLAESFKIMLCDDRHHDMQKAAAFVKRLATFSLCFGSAESMAALVTVRHLLLKNVKCRNLLENDAGGGSVSGIVARYQPDATDPNLSGALASVLWELNLLSRHYHPTVSSIASGIANMSAAPGQAILRINSPQQAYRDLSLEKEAFDLQQDVVKSSNKRKKSLPNGASARTSLETDIAMSDLVDEEEELSRKFCEHFRVLEEMKENERARDELARTKVALQVYEEYKQLRKKKSKKQVKTVVAAQ</sequence>
<dbReference type="InterPro" id="IPR016903">
    <property type="entry name" value="Nucleolar_cplx-assoc_3"/>
</dbReference>
<gene>
    <name evidence="9" type="ORF">LITE_LOCUS47639</name>
</gene>
<dbReference type="GO" id="GO:0003682">
    <property type="term" value="F:chromatin binding"/>
    <property type="evidence" value="ECO:0007669"/>
    <property type="project" value="TreeGrafter"/>
</dbReference>
<evidence type="ECO:0000313" key="9">
    <source>
        <dbReference type="EMBL" id="CAI0555550.1"/>
    </source>
</evidence>
<feature type="region of interest" description="Disordered" evidence="6">
    <location>
        <begin position="148"/>
        <end position="174"/>
    </location>
</feature>
<feature type="domain" description="Nucleolar complex-associated protein 3 N-terminal" evidence="8">
    <location>
        <begin position="195"/>
        <end position="285"/>
    </location>
</feature>
<feature type="compositionally biased region" description="Basic residues" evidence="6">
    <location>
        <begin position="407"/>
        <end position="416"/>
    </location>
</feature>
<evidence type="ECO:0000256" key="5">
    <source>
        <dbReference type="PIRNR" id="PIRNR028977"/>
    </source>
</evidence>
<dbReference type="InterPro" id="IPR011501">
    <property type="entry name" value="Noc3_N"/>
</dbReference>
<feature type="region of interest" description="Disordered" evidence="6">
    <location>
        <begin position="1"/>
        <end position="25"/>
    </location>
</feature>
<dbReference type="PANTHER" id="PTHR14428:SF5">
    <property type="entry name" value="NUCLEOLAR COMPLEX PROTEIN 3 HOMOLOG"/>
    <property type="match status" value="1"/>
</dbReference>
<dbReference type="SUPFAM" id="SSF48371">
    <property type="entry name" value="ARM repeat"/>
    <property type="match status" value="1"/>
</dbReference>
<dbReference type="Proteomes" id="UP001154282">
    <property type="component" value="Unassembled WGS sequence"/>
</dbReference>
<evidence type="ECO:0000256" key="1">
    <source>
        <dbReference type="ARBA" id="ARBA00004604"/>
    </source>
</evidence>
<feature type="domain" description="CCAAT-binding factor" evidence="7">
    <location>
        <begin position="549"/>
        <end position="704"/>
    </location>
</feature>
<evidence type="ECO:0000313" key="10">
    <source>
        <dbReference type="Proteomes" id="UP001154282"/>
    </source>
</evidence>
<dbReference type="PIRSF" id="PIRSF028977">
    <property type="entry name" value="Nucleolar_complex_p3"/>
    <property type="match status" value="1"/>
</dbReference>
<dbReference type="GO" id="GO:0006270">
    <property type="term" value="P:DNA replication initiation"/>
    <property type="evidence" value="ECO:0007669"/>
    <property type="project" value="TreeGrafter"/>
</dbReference>
<organism evidence="9 10">
    <name type="scientific">Linum tenue</name>
    <dbReference type="NCBI Taxonomy" id="586396"/>
    <lineage>
        <taxon>Eukaryota</taxon>
        <taxon>Viridiplantae</taxon>
        <taxon>Streptophyta</taxon>
        <taxon>Embryophyta</taxon>
        <taxon>Tracheophyta</taxon>
        <taxon>Spermatophyta</taxon>
        <taxon>Magnoliopsida</taxon>
        <taxon>eudicotyledons</taxon>
        <taxon>Gunneridae</taxon>
        <taxon>Pentapetalae</taxon>
        <taxon>rosids</taxon>
        <taxon>fabids</taxon>
        <taxon>Malpighiales</taxon>
        <taxon>Linaceae</taxon>
        <taxon>Linum</taxon>
    </lineage>
</organism>
<protein>
    <recommendedName>
        <fullName evidence="11">Nucleolar complex protein 3 homolog</fullName>
    </recommendedName>
</protein>
<proteinExistence type="inferred from homology"/>
<dbReference type="InterPro" id="IPR005612">
    <property type="entry name" value="CCAAT-binding_factor"/>
</dbReference>
<feature type="compositionally biased region" description="Basic and acidic residues" evidence="6">
    <location>
        <begin position="159"/>
        <end position="172"/>
    </location>
</feature>
<comment type="similarity">
    <text evidence="2 5">Belongs to the CBF/MAK21 family.</text>
</comment>
<evidence type="ECO:0000256" key="6">
    <source>
        <dbReference type="SAM" id="MobiDB-lite"/>
    </source>
</evidence>
<evidence type="ECO:0000259" key="8">
    <source>
        <dbReference type="Pfam" id="PF07540"/>
    </source>
</evidence>
<dbReference type="GO" id="GO:0005730">
    <property type="term" value="C:nucleolus"/>
    <property type="evidence" value="ECO:0007669"/>
    <property type="project" value="UniProtKB-SubCell"/>
</dbReference>
<comment type="caution">
    <text evidence="9">The sequence shown here is derived from an EMBL/GenBank/DDBJ whole genome shotgun (WGS) entry which is preliminary data.</text>
</comment>
<accession>A0AAV0RD13</accession>
<dbReference type="AlphaFoldDB" id="A0AAV0RD13"/>
<name>A0AAV0RD13_9ROSI</name>
<evidence type="ECO:0000256" key="2">
    <source>
        <dbReference type="ARBA" id="ARBA00007797"/>
    </source>
</evidence>
<keyword evidence="3" id="KW-0175">Coiled coil</keyword>
<dbReference type="PANTHER" id="PTHR14428">
    <property type="entry name" value="NUCLEOLAR COMPLEX PROTEIN 3"/>
    <property type="match status" value="1"/>
</dbReference>
<keyword evidence="10" id="KW-1185">Reference proteome</keyword>